<keyword evidence="5" id="KW-1185">Reference proteome</keyword>
<dbReference type="Pfam" id="PF04773">
    <property type="entry name" value="FecR"/>
    <property type="match status" value="1"/>
</dbReference>
<dbReference type="Pfam" id="PF16220">
    <property type="entry name" value="DUF4880"/>
    <property type="match status" value="1"/>
</dbReference>
<feature type="domain" description="FecR N-terminal" evidence="3">
    <location>
        <begin position="16"/>
        <end position="58"/>
    </location>
</feature>
<reference evidence="4 5" key="1">
    <citation type="submission" date="2018-06" db="EMBL/GenBank/DDBJ databases">
        <title>Genomic Encyclopedia of Type Strains, Phase IV (KMG-IV): sequencing the most valuable type-strain genomes for metagenomic binning, comparative biology and taxonomic classification.</title>
        <authorList>
            <person name="Goeker M."/>
        </authorList>
    </citation>
    <scope>NUCLEOTIDE SEQUENCE [LARGE SCALE GENOMIC DNA]</scope>
    <source>
        <strain evidence="4 5">DSM 25619</strain>
    </source>
</reference>
<evidence type="ECO:0000313" key="5">
    <source>
        <dbReference type="Proteomes" id="UP000252893"/>
    </source>
</evidence>
<name>A0A366DQ47_9HYPH</name>
<dbReference type="Gene3D" id="3.55.50.30">
    <property type="match status" value="1"/>
</dbReference>
<comment type="caution">
    <text evidence="4">The sequence shown here is derived from an EMBL/GenBank/DDBJ whole genome shotgun (WGS) entry which is preliminary data.</text>
</comment>
<dbReference type="Gene3D" id="2.60.120.1440">
    <property type="match status" value="1"/>
</dbReference>
<evidence type="ECO:0000259" key="3">
    <source>
        <dbReference type="Pfam" id="PF16220"/>
    </source>
</evidence>
<dbReference type="Proteomes" id="UP000252893">
    <property type="component" value="Unassembled WGS sequence"/>
</dbReference>
<evidence type="ECO:0000313" key="4">
    <source>
        <dbReference type="EMBL" id="RBO92202.1"/>
    </source>
</evidence>
<dbReference type="PANTHER" id="PTHR30273">
    <property type="entry name" value="PERIPLASMIC SIGNAL SENSOR AND SIGMA FACTOR ACTIVATOR FECR-RELATED"/>
    <property type="match status" value="1"/>
</dbReference>
<feature type="transmembrane region" description="Helical" evidence="1">
    <location>
        <begin position="87"/>
        <end position="108"/>
    </location>
</feature>
<keyword evidence="1" id="KW-0472">Membrane</keyword>
<gene>
    <name evidence="4" type="ORF">DFR47_107101</name>
</gene>
<keyword evidence="1" id="KW-1133">Transmembrane helix</keyword>
<dbReference type="PIRSF" id="PIRSF018266">
    <property type="entry name" value="FecR"/>
    <property type="match status" value="1"/>
</dbReference>
<dbReference type="InterPro" id="IPR006860">
    <property type="entry name" value="FecR"/>
</dbReference>
<dbReference type="EMBL" id="QNRH01000007">
    <property type="protein sequence ID" value="RBO92202.1"/>
    <property type="molecule type" value="Genomic_DNA"/>
</dbReference>
<evidence type="ECO:0000256" key="1">
    <source>
        <dbReference type="SAM" id="Phobius"/>
    </source>
</evidence>
<dbReference type="InterPro" id="IPR032623">
    <property type="entry name" value="FecR_N"/>
</dbReference>
<keyword evidence="1" id="KW-0812">Transmembrane</keyword>
<sequence>MLKTDGSEKLTDAAIEEAAQWFVRMGSQPVSTDIQQAFQAWLEQSPMHQQAYQQTAQLWTDLKTPAREAARSGWHRKRQRQSFSPGYFAKWGSVAAAAVVVMTSTALWRDAGLIQRAFAEYAVAPGTYSELTLSDGSRVYLDGDSAINTNFGDAERNVELVRGRAWFDVTRNENRPFHVTGGTASVHVLGTAFAVELEPEVTKVTVERGLVAVHSKGKTDTVRLEAGDSAAVTPDRIEQIRDGNAEARLAWRRGLIMMNQTPLKSVLHELGKYTAGRIILSDKELENLPVSGVFQAQDPDAVFDALRSTLNLTVVRVPGLMTIIYR</sequence>
<evidence type="ECO:0000259" key="2">
    <source>
        <dbReference type="Pfam" id="PF04773"/>
    </source>
</evidence>
<dbReference type="AlphaFoldDB" id="A0A366DQ47"/>
<feature type="domain" description="FecR protein" evidence="2">
    <location>
        <begin position="121"/>
        <end position="211"/>
    </location>
</feature>
<dbReference type="PANTHER" id="PTHR30273:SF2">
    <property type="entry name" value="PROTEIN FECR"/>
    <property type="match status" value="1"/>
</dbReference>
<accession>A0A366DQ47</accession>
<proteinExistence type="predicted"/>
<dbReference type="GO" id="GO:0016989">
    <property type="term" value="F:sigma factor antagonist activity"/>
    <property type="evidence" value="ECO:0007669"/>
    <property type="project" value="TreeGrafter"/>
</dbReference>
<dbReference type="InterPro" id="IPR012373">
    <property type="entry name" value="Ferrdict_sens_TM"/>
</dbReference>
<dbReference type="RefSeq" id="WP_170137525.1">
    <property type="nucleotide sequence ID" value="NZ_JBHEEG010000009.1"/>
</dbReference>
<protein>
    <submittedName>
        <fullName evidence="4">FecR family protein</fullName>
    </submittedName>
</protein>
<organism evidence="4 5">
    <name type="scientific">Pseudochrobactrum asaccharolyticum</name>
    <dbReference type="NCBI Taxonomy" id="354351"/>
    <lineage>
        <taxon>Bacteria</taxon>
        <taxon>Pseudomonadati</taxon>
        <taxon>Pseudomonadota</taxon>
        <taxon>Alphaproteobacteria</taxon>
        <taxon>Hyphomicrobiales</taxon>
        <taxon>Brucellaceae</taxon>
        <taxon>Pseudochrobactrum</taxon>
    </lineage>
</organism>